<evidence type="ECO:0000256" key="2">
    <source>
        <dbReference type="ARBA" id="ARBA00010663"/>
    </source>
</evidence>
<feature type="compositionally biased region" description="Polar residues" evidence="12">
    <location>
        <begin position="1149"/>
        <end position="1162"/>
    </location>
</feature>
<feature type="compositionally biased region" description="Low complexity" evidence="12">
    <location>
        <begin position="985"/>
        <end position="1016"/>
    </location>
</feature>
<proteinExistence type="inferred from homology"/>
<comment type="similarity">
    <text evidence="2">Belongs to the G-protein coupled receptor 1 family.</text>
</comment>
<evidence type="ECO:0000259" key="14">
    <source>
        <dbReference type="PROSITE" id="PS50262"/>
    </source>
</evidence>
<feature type="region of interest" description="Disordered" evidence="12">
    <location>
        <begin position="971"/>
        <end position="1072"/>
    </location>
</feature>
<dbReference type="InterPro" id="IPR001611">
    <property type="entry name" value="Leu-rich_rpt"/>
</dbReference>
<dbReference type="PANTHER" id="PTHR24372">
    <property type="entry name" value="GLYCOPROTEIN HORMONE RECEPTOR"/>
    <property type="match status" value="1"/>
</dbReference>
<evidence type="ECO:0000256" key="12">
    <source>
        <dbReference type="SAM" id="MobiDB-lite"/>
    </source>
</evidence>
<dbReference type="EMBL" id="LR899941">
    <property type="protein sequence ID" value="CAD7243397.1"/>
    <property type="molecule type" value="Genomic_DNA"/>
</dbReference>
<evidence type="ECO:0000256" key="10">
    <source>
        <dbReference type="ARBA" id="ARBA00023170"/>
    </source>
</evidence>
<dbReference type="InterPro" id="IPR003591">
    <property type="entry name" value="Leu-rich_rpt_typical-subtyp"/>
</dbReference>
<feature type="compositionally biased region" description="Polar residues" evidence="12">
    <location>
        <begin position="835"/>
        <end position="859"/>
    </location>
</feature>
<feature type="compositionally biased region" description="Polar residues" evidence="12">
    <location>
        <begin position="1025"/>
        <end position="1045"/>
    </location>
</feature>
<feature type="transmembrane region" description="Helical" evidence="13">
    <location>
        <begin position="749"/>
        <end position="772"/>
    </location>
</feature>
<feature type="transmembrane region" description="Helical" evidence="13">
    <location>
        <begin position="577"/>
        <end position="600"/>
    </location>
</feature>
<dbReference type="Gene3D" id="1.20.1070.10">
    <property type="entry name" value="Rhodopsin 7-helix transmembrane proteins"/>
    <property type="match status" value="1"/>
</dbReference>
<protein>
    <recommendedName>
        <fullName evidence="14">G-protein coupled receptors family 1 profile domain-containing protein</fullName>
    </recommendedName>
</protein>
<feature type="region of interest" description="Disordered" evidence="12">
    <location>
        <begin position="1089"/>
        <end position="1119"/>
    </location>
</feature>
<sequence>MNQNTRRPSGDLSENNLTHFEDYTFSRFKHLEELHLGGNNIEKIGKSAFFNLTLRTLSLRHNNWTEVPWEALKSMQALENLHLDQNELRSLPDDAFDEKAFRGLKHLWLANNVFSSVPRAIRKLTNLHTLNLGGNLITSIHADDFANMTSLIVLELNNNYLEEVPEAIHQLEDLEELTLAGNRISSLEAFAFKGNPSLTFVEVKGNPIVSLHQQAFSQMPKLKRLILSDLPGLTSFPDLNGTSSLEVLKIDRTKLTSIPVHLCRLTPKIISLDLKLNEFEEVPSLDECLRLRLLDLTSNQVRNISGAKFSNLSELHDLHIAFNHISEIPADAFLGLDNLQILDLNNNGIRTIHPDSFLPLVKLEDINLGNNRFPVLPEKGLENVRQLKVHNNAELREFPSVDHFPNVHSLVLSYAYHCCEFLSTDGSGMENGDQVSETWWHPEDGQLDPSLWSLNETDIWPNYQNLTSKFGNLAEELWGNFGGGEITYPSNLPTYAEDYFGDGEKPTLPGAILTKPRPPIKCIPRPGPFLPCRDLFDWWTLRCGVWLVFLMALLGNGTVVAVLIVARSKMDVPRFLVCNLAAADFFMGLYLGFLAVVDAMTLGEFREYAIPWQMSPACQVAGFMGVLSSELSVYTLAVITMERNYAITHAMHLNKRLSLKQAAYIMVIGWTFAVIMAVLPLTGVSDYRKFAVCLPFETSDRLSLGYVVFLLLINGVAFTVLMGCYLKMYCAIRGSQAWNSNDSRIAKRMALLVFTDFICWAPIAFFSLTAAFGLHLVSLEGAKVFTVFFLPLNSCCNPFLYAILTKQFKKDCVLICKAIEESRVTRGIGRCRHSSNFSNRHTPANTGSLGDRNSGQSGPASKDGQPHPHPPSCSCQQGKKGPKRPAIGRHCPSWSRLRILLCHEGEQLVSTTDSNYTYQIAEIQQKTQKHLRNTSVSSDNFSSSRSDSTRQGRGGGNCAAIPLRLLGRRRNSWNHGHGQARRGSQDSNLSSSRNDSSAASNSTATWRISRSSVSSDTSRERDGNNHTAATFQNPRLSSLRQLGTSQEREGSKVVPLGSPGILKQGSLERNKPRLKRQVAIQEENYNPSLKSVSFDSHHHHHHPHLYHHIRHPHPHPHFEDLIESSQESLAEEDEVTTVPIVPRKLSTISSVSQKSQTPTEKPSSVDDAEKPSAKEARPDDKGLPKTRSFEKRKKKGREREPKEKGREKEGQFMKTSKSDNVLYRPQDTEEEERRNRFFRHSFGDISEDDVFLNEDLLVQADSQQSHSLLPSSSHAQSNDEYSLLLPPPEKGTGN</sequence>
<feature type="transmembrane region" description="Helical" evidence="13">
    <location>
        <begin position="662"/>
        <end position="684"/>
    </location>
</feature>
<keyword evidence="10" id="KW-0675">Receptor</keyword>
<accession>A0A7R9A5E0</accession>
<evidence type="ECO:0000256" key="5">
    <source>
        <dbReference type="ARBA" id="ARBA00022692"/>
    </source>
</evidence>
<feature type="region of interest" description="Disordered" evidence="12">
    <location>
        <begin position="1263"/>
        <end position="1294"/>
    </location>
</feature>
<dbReference type="GO" id="GO:0009755">
    <property type="term" value="P:hormone-mediated signaling pathway"/>
    <property type="evidence" value="ECO:0007669"/>
    <property type="project" value="TreeGrafter"/>
</dbReference>
<evidence type="ECO:0000256" key="7">
    <source>
        <dbReference type="ARBA" id="ARBA00022989"/>
    </source>
</evidence>
<dbReference type="Gene3D" id="3.80.10.10">
    <property type="entry name" value="Ribonuclease Inhibitor"/>
    <property type="match status" value="3"/>
</dbReference>
<keyword evidence="3" id="KW-1003">Cell membrane</keyword>
<dbReference type="Proteomes" id="UP000677054">
    <property type="component" value="Unassembled WGS sequence"/>
</dbReference>
<feature type="transmembrane region" description="Helical" evidence="13">
    <location>
        <begin position="544"/>
        <end position="565"/>
    </location>
</feature>
<feature type="domain" description="G-protein coupled receptors family 1 profile" evidence="14">
    <location>
        <begin position="555"/>
        <end position="801"/>
    </location>
</feature>
<dbReference type="GO" id="GO:0005886">
    <property type="term" value="C:plasma membrane"/>
    <property type="evidence" value="ECO:0007669"/>
    <property type="project" value="UniProtKB-SubCell"/>
</dbReference>
<keyword evidence="4" id="KW-0433">Leucine-rich repeat</keyword>
<dbReference type="Pfam" id="PF00001">
    <property type="entry name" value="7tm_1"/>
    <property type="match status" value="1"/>
</dbReference>
<dbReference type="SUPFAM" id="SSF81321">
    <property type="entry name" value="Family A G protein-coupled receptor-like"/>
    <property type="match status" value="1"/>
</dbReference>
<dbReference type="SMART" id="SM00369">
    <property type="entry name" value="LRR_TYP"/>
    <property type="match status" value="11"/>
</dbReference>
<dbReference type="CDD" id="cd15136">
    <property type="entry name" value="7tmA_Glyco_hormone_R"/>
    <property type="match status" value="1"/>
</dbReference>
<reference evidence="15" key="1">
    <citation type="submission" date="2020-11" db="EMBL/GenBank/DDBJ databases">
        <authorList>
            <person name="Tran Van P."/>
        </authorList>
    </citation>
    <scope>NUCLEOTIDE SEQUENCE</scope>
</reference>
<dbReference type="GO" id="GO:0008528">
    <property type="term" value="F:G protein-coupled peptide receptor activity"/>
    <property type="evidence" value="ECO:0007669"/>
    <property type="project" value="TreeGrafter"/>
</dbReference>
<evidence type="ECO:0000256" key="8">
    <source>
        <dbReference type="ARBA" id="ARBA00023040"/>
    </source>
</evidence>
<comment type="subcellular location">
    <subcellularLocation>
        <location evidence="1">Cell membrane</location>
        <topology evidence="1">Multi-pass membrane protein</topology>
    </subcellularLocation>
</comment>
<keyword evidence="5 13" id="KW-0812">Transmembrane</keyword>
<feature type="compositionally biased region" description="Pro residues" evidence="12">
    <location>
        <begin position="1285"/>
        <end position="1294"/>
    </location>
</feature>
<dbReference type="InterPro" id="IPR000276">
    <property type="entry name" value="GPCR_Rhodpsn"/>
</dbReference>
<feature type="region of interest" description="Disordered" evidence="12">
    <location>
        <begin position="1149"/>
        <end position="1244"/>
    </location>
</feature>
<keyword evidence="7 13" id="KW-1133">Transmembrane helix</keyword>
<dbReference type="PROSITE" id="PS50262">
    <property type="entry name" value="G_PROTEIN_RECEP_F1_2"/>
    <property type="match status" value="1"/>
</dbReference>
<evidence type="ECO:0000256" key="1">
    <source>
        <dbReference type="ARBA" id="ARBA00004651"/>
    </source>
</evidence>
<dbReference type="SMART" id="SM00365">
    <property type="entry name" value="LRR_SD22"/>
    <property type="match status" value="6"/>
</dbReference>
<dbReference type="InterPro" id="IPR002131">
    <property type="entry name" value="Gphrmn_rcpt_fam"/>
</dbReference>
<evidence type="ECO:0000256" key="9">
    <source>
        <dbReference type="ARBA" id="ARBA00023136"/>
    </source>
</evidence>
<evidence type="ECO:0000313" key="15">
    <source>
        <dbReference type="EMBL" id="CAD7243397.1"/>
    </source>
</evidence>
<feature type="transmembrane region" description="Helical" evidence="13">
    <location>
        <begin position="704"/>
        <end position="728"/>
    </location>
</feature>
<dbReference type="EMBL" id="CAJPEV010000424">
    <property type="protein sequence ID" value="CAG0885133.1"/>
    <property type="molecule type" value="Genomic_DNA"/>
</dbReference>
<feature type="transmembrane region" description="Helical" evidence="13">
    <location>
        <begin position="620"/>
        <end position="641"/>
    </location>
</feature>
<dbReference type="PRINTS" id="PR00237">
    <property type="entry name" value="GPCRRHODOPSN"/>
</dbReference>
<evidence type="ECO:0000256" key="13">
    <source>
        <dbReference type="SAM" id="Phobius"/>
    </source>
</evidence>
<feature type="compositionally biased region" description="Low complexity" evidence="12">
    <location>
        <begin position="1263"/>
        <end position="1276"/>
    </location>
</feature>
<keyword evidence="6" id="KW-0677">Repeat</keyword>
<dbReference type="OrthoDB" id="1883493at2759"/>
<feature type="compositionally biased region" description="Basic and acidic residues" evidence="12">
    <location>
        <begin position="1197"/>
        <end position="1211"/>
    </location>
</feature>
<evidence type="ECO:0000313" key="16">
    <source>
        <dbReference type="Proteomes" id="UP000677054"/>
    </source>
</evidence>
<organism evidence="15">
    <name type="scientific">Darwinula stevensoni</name>
    <dbReference type="NCBI Taxonomy" id="69355"/>
    <lineage>
        <taxon>Eukaryota</taxon>
        <taxon>Metazoa</taxon>
        <taxon>Ecdysozoa</taxon>
        <taxon>Arthropoda</taxon>
        <taxon>Crustacea</taxon>
        <taxon>Oligostraca</taxon>
        <taxon>Ostracoda</taxon>
        <taxon>Podocopa</taxon>
        <taxon>Podocopida</taxon>
        <taxon>Darwinulocopina</taxon>
        <taxon>Darwinuloidea</taxon>
        <taxon>Darwinulidae</taxon>
        <taxon>Darwinula</taxon>
    </lineage>
</organism>
<dbReference type="PROSITE" id="PS51450">
    <property type="entry name" value="LRR"/>
    <property type="match status" value="5"/>
</dbReference>
<dbReference type="SUPFAM" id="SSF52058">
    <property type="entry name" value="L domain-like"/>
    <property type="match status" value="2"/>
</dbReference>
<feature type="compositionally biased region" description="Basic residues" evidence="12">
    <location>
        <begin position="1097"/>
        <end position="1115"/>
    </location>
</feature>
<dbReference type="InterPro" id="IPR032675">
    <property type="entry name" value="LRR_dom_sf"/>
</dbReference>
<feature type="region of interest" description="Disordered" evidence="12">
    <location>
        <begin position="926"/>
        <end position="959"/>
    </location>
</feature>
<feature type="region of interest" description="Disordered" evidence="12">
    <location>
        <begin position="835"/>
        <end position="888"/>
    </location>
</feature>
<feature type="compositionally biased region" description="Basic and acidic residues" evidence="12">
    <location>
        <begin position="1163"/>
        <end position="1189"/>
    </location>
</feature>
<evidence type="ECO:0000256" key="4">
    <source>
        <dbReference type="ARBA" id="ARBA00022614"/>
    </source>
</evidence>
<dbReference type="GO" id="GO:0016500">
    <property type="term" value="F:protein-hormone receptor activity"/>
    <property type="evidence" value="ECO:0007669"/>
    <property type="project" value="InterPro"/>
</dbReference>
<evidence type="ECO:0000256" key="11">
    <source>
        <dbReference type="ARBA" id="ARBA00023224"/>
    </source>
</evidence>
<dbReference type="GO" id="GO:0007189">
    <property type="term" value="P:adenylate cyclase-activating G protein-coupled receptor signaling pathway"/>
    <property type="evidence" value="ECO:0007669"/>
    <property type="project" value="TreeGrafter"/>
</dbReference>
<evidence type="ECO:0000256" key="6">
    <source>
        <dbReference type="ARBA" id="ARBA00022737"/>
    </source>
</evidence>
<keyword evidence="11" id="KW-0807">Transducer</keyword>
<dbReference type="PANTHER" id="PTHR24372:SF82">
    <property type="entry name" value="RICKETS"/>
    <property type="match status" value="1"/>
</dbReference>
<dbReference type="Pfam" id="PF13855">
    <property type="entry name" value="LRR_8"/>
    <property type="match status" value="3"/>
</dbReference>
<keyword evidence="16" id="KW-1185">Reference proteome</keyword>
<dbReference type="InterPro" id="IPR017452">
    <property type="entry name" value="GPCR_Rhodpsn_7TM"/>
</dbReference>
<feature type="compositionally biased region" description="Low complexity" evidence="12">
    <location>
        <begin position="933"/>
        <end position="951"/>
    </location>
</feature>
<name>A0A7R9A5E0_9CRUS</name>
<evidence type="ECO:0000256" key="3">
    <source>
        <dbReference type="ARBA" id="ARBA00022475"/>
    </source>
</evidence>
<keyword evidence="9 13" id="KW-0472">Membrane</keyword>
<keyword evidence="8" id="KW-0297">G-protein coupled receptor</keyword>
<gene>
    <name evidence="15" type="ORF">DSTB1V02_LOCUS3321</name>
</gene>
<dbReference type="FunFam" id="1.20.1070.10:FF:000156">
    <property type="entry name" value="Lutropin-choriogonadotropic hormone receptor"/>
    <property type="match status" value="1"/>
</dbReference>
<dbReference type="PRINTS" id="PR00373">
    <property type="entry name" value="GLYCHORMONER"/>
</dbReference>